<organism evidence="2 3">
    <name type="scientific">Pseudomonas syringae</name>
    <dbReference type="NCBI Taxonomy" id="317"/>
    <lineage>
        <taxon>Bacteria</taxon>
        <taxon>Pseudomonadati</taxon>
        <taxon>Pseudomonadota</taxon>
        <taxon>Gammaproteobacteria</taxon>
        <taxon>Pseudomonadales</taxon>
        <taxon>Pseudomonadaceae</taxon>
        <taxon>Pseudomonas</taxon>
    </lineage>
</organism>
<dbReference type="GO" id="GO:0016747">
    <property type="term" value="F:acyltransferase activity, transferring groups other than amino-acyl groups"/>
    <property type="evidence" value="ECO:0007669"/>
    <property type="project" value="InterPro"/>
</dbReference>
<dbReference type="InterPro" id="IPR000182">
    <property type="entry name" value="GNAT_dom"/>
</dbReference>
<dbReference type="InterPro" id="IPR016181">
    <property type="entry name" value="Acyl_CoA_acyltransferase"/>
</dbReference>
<dbReference type="Pfam" id="PF00583">
    <property type="entry name" value="Acetyltransf_1"/>
    <property type="match status" value="1"/>
</dbReference>
<feature type="domain" description="N-acetyltransferase" evidence="1">
    <location>
        <begin position="28"/>
        <end position="177"/>
    </location>
</feature>
<gene>
    <name evidence="2" type="ORF">IV01_12270</name>
</gene>
<dbReference type="PROSITE" id="PS51186">
    <property type="entry name" value="GNAT"/>
    <property type="match status" value="1"/>
</dbReference>
<dbReference type="Gene3D" id="3.40.630.30">
    <property type="match status" value="1"/>
</dbReference>
<reference evidence="2 3" key="1">
    <citation type="submission" date="2014-07" db="EMBL/GenBank/DDBJ databases">
        <title>Draft Genome Sequences of Environmental Pseudomonas syringae strains.</title>
        <authorList>
            <person name="Baltrus D.A."/>
            <person name="Berge O."/>
            <person name="Morris C."/>
        </authorList>
    </citation>
    <scope>NUCLEOTIDE SEQUENCE [LARGE SCALE GENOMIC DNA]</scope>
    <source>
        <strain evidence="2 3">GAW0119</strain>
    </source>
</reference>
<dbReference type="CDD" id="cd04301">
    <property type="entry name" value="NAT_SF"/>
    <property type="match status" value="1"/>
</dbReference>
<dbReference type="Proteomes" id="UP000028631">
    <property type="component" value="Unassembled WGS sequence"/>
</dbReference>
<dbReference type="RefSeq" id="WP_032628629.1">
    <property type="nucleotide sequence ID" value="NZ_JPQU01000034.1"/>
</dbReference>
<keyword evidence="3" id="KW-1185">Reference proteome</keyword>
<accession>A0A085VIY3</accession>
<dbReference type="SUPFAM" id="SSF55729">
    <property type="entry name" value="Acyl-CoA N-acyltransferases (Nat)"/>
    <property type="match status" value="1"/>
</dbReference>
<evidence type="ECO:0000313" key="3">
    <source>
        <dbReference type="Proteomes" id="UP000028631"/>
    </source>
</evidence>
<name>A0A085VIY3_PSESX</name>
<proteinExistence type="predicted"/>
<protein>
    <recommendedName>
        <fullName evidence="1">N-acetyltransferase domain-containing protein</fullName>
    </recommendedName>
</protein>
<comment type="caution">
    <text evidence="2">The sequence shown here is derived from an EMBL/GenBank/DDBJ whole genome shotgun (WGS) entry which is preliminary data.</text>
</comment>
<dbReference type="EMBL" id="JPQU01000034">
    <property type="protein sequence ID" value="KFE55396.1"/>
    <property type="molecule type" value="Genomic_DNA"/>
</dbReference>
<evidence type="ECO:0000259" key="1">
    <source>
        <dbReference type="PROSITE" id="PS51186"/>
    </source>
</evidence>
<dbReference type="AlphaFoldDB" id="A0A085VIY3"/>
<evidence type="ECO:0000313" key="2">
    <source>
        <dbReference type="EMBL" id="KFE55396.1"/>
    </source>
</evidence>
<sequence length="198" mass="21651">MLDTTLSDQQVIDTFLLQILENEAKGVLQDLLAQPTLAMQFLFFSEEATRKAIKHVVGIFDECYRAGQLKVAMSHENGCLYGYALLFVHPDPNVPRYCHKIFVFPDFRGHGIGSQILNALIDDPRDTALLCGYDLVDFYENAGLEQKGAFAAPGKQHGFALTQGMYADLVVMGTPGASVAAGVFMLNDDDVKALLACA</sequence>
<dbReference type="PATRIC" id="fig|317.175.peg.2553"/>